<evidence type="ECO:0000313" key="2">
    <source>
        <dbReference type="EMBL" id="SEL28395.1"/>
    </source>
</evidence>
<dbReference type="STRING" id="46177.SAMN05660976_02206"/>
<accession>A0A1H7NZG7</accession>
<gene>
    <name evidence="2" type="ORF">SAMN05660976_02206</name>
</gene>
<dbReference type="PROSITE" id="PS51257">
    <property type="entry name" value="PROKAR_LIPOPROTEIN"/>
    <property type="match status" value="1"/>
</dbReference>
<evidence type="ECO:0000313" key="3">
    <source>
        <dbReference type="Proteomes" id="UP000198953"/>
    </source>
</evidence>
<reference evidence="2 3" key="1">
    <citation type="submission" date="2016-10" db="EMBL/GenBank/DDBJ databases">
        <authorList>
            <person name="de Groot N.N."/>
        </authorList>
    </citation>
    <scope>NUCLEOTIDE SEQUENCE [LARGE SCALE GENOMIC DNA]</scope>
    <source>
        <strain evidence="2 3">DSM 43357</strain>
    </source>
</reference>
<proteinExistence type="predicted"/>
<feature type="chain" id="PRO_5039251586" description="Lipoprotein" evidence="1">
    <location>
        <begin position="22"/>
        <end position="285"/>
    </location>
</feature>
<organism evidence="2 3">
    <name type="scientific">Nonomuraea pusilla</name>
    <dbReference type="NCBI Taxonomy" id="46177"/>
    <lineage>
        <taxon>Bacteria</taxon>
        <taxon>Bacillati</taxon>
        <taxon>Actinomycetota</taxon>
        <taxon>Actinomycetes</taxon>
        <taxon>Streptosporangiales</taxon>
        <taxon>Streptosporangiaceae</taxon>
        <taxon>Nonomuraea</taxon>
    </lineage>
</organism>
<keyword evidence="3" id="KW-1185">Reference proteome</keyword>
<sequence length="285" mass="30723">MCLVKRFTVALVMVALLTGCGSPEQPSAPSDHPPPGVSVSLAQWRSDEPAHALEVAVRNTSDTPVYFADLQLVTASFKTLPPQKADSVIKRTERTDLRIPFGPAVCTPQRLPDLRPATVVARVRTGSEPLRTVVFPVAHPDPLLAKLLRDECSEFLVRQAVDIAFGQDWTESGGAMRGSLVLTRRAPGTVTLEEMGGTTHYMVEPEHAGRPLAVMDASVPTMRVPIALTPARCDAHAFAEAKKAFLFPVRAAIDGGQVRVVTVVPPEPLQGRLIQYALRACGLGR</sequence>
<dbReference type="Proteomes" id="UP000198953">
    <property type="component" value="Unassembled WGS sequence"/>
</dbReference>
<protein>
    <recommendedName>
        <fullName evidence="4">Lipoprotein</fullName>
    </recommendedName>
</protein>
<name>A0A1H7NZG7_9ACTN</name>
<evidence type="ECO:0000256" key="1">
    <source>
        <dbReference type="SAM" id="SignalP"/>
    </source>
</evidence>
<keyword evidence="1" id="KW-0732">Signal</keyword>
<dbReference type="EMBL" id="FOBF01000004">
    <property type="protein sequence ID" value="SEL28395.1"/>
    <property type="molecule type" value="Genomic_DNA"/>
</dbReference>
<evidence type="ECO:0008006" key="4">
    <source>
        <dbReference type="Google" id="ProtNLM"/>
    </source>
</evidence>
<feature type="signal peptide" evidence="1">
    <location>
        <begin position="1"/>
        <end position="21"/>
    </location>
</feature>
<dbReference type="AlphaFoldDB" id="A0A1H7NZG7"/>